<name>A0A840DRK2_9HYPH</name>
<proteinExistence type="predicted"/>
<comment type="caution">
    <text evidence="1">The sequence shown here is derived from an EMBL/GenBank/DDBJ whole genome shotgun (WGS) entry which is preliminary data.</text>
</comment>
<organism evidence="1 2">
    <name type="scientific">Bartonella fuyuanensis</name>
    <dbReference type="NCBI Taxonomy" id="1460968"/>
    <lineage>
        <taxon>Bacteria</taxon>
        <taxon>Pseudomonadati</taxon>
        <taxon>Pseudomonadota</taxon>
        <taxon>Alphaproteobacteria</taxon>
        <taxon>Hyphomicrobiales</taxon>
        <taxon>Bartonellaceae</taxon>
        <taxon>Bartonella</taxon>
    </lineage>
</organism>
<gene>
    <name evidence="1" type="ORF">GGR08_000022</name>
</gene>
<accession>A0A840DRK2</accession>
<dbReference type="EMBL" id="JACIFE010000001">
    <property type="protein sequence ID" value="MBB4075741.1"/>
    <property type="molecule type" value="Genomic_DNA"/>
</dbReference>
<evidence type="ECO:0000313" key="2">
    <source>
        <dbReference type="Proteomes" id="UP000585970"/>
    </source>
</evidence>
<keyword evidence="2" id="KW-1185">Reference proteome</keyword>
<protein>
    <submittedName>
        <fullName evidence="1">Uncharacterized protein</fullName>
    </submittedName>
</protein>
<reference evidence="1 2" key="1">
    <citation type="submission" date="2020-08" db="EMBL/GenBank/DDBJ databases">
        <title>Genomic Encyclopedia of Type Strains, Phase IV (KMG-IV): sequencing the most valuable type-strain genomes for metagenomic binning, comparative biology and taxonomic classification.</title>
        <authorList>
            <person name="Goeker M."/>
        </authorList>
    </citation>
    <scope>NUCLEOTIDE SEQUENCE [LARGE SCALE GENOMIC DNA]</scope>
    <source>
        <strain evidence="1 2">DSM 100694</strain>
    </source>
</reference>
<sequence>MKDTPLKNENGKVMRNFHTLKDIGMKTLKPNKKRL</sequence>
<evidence type="ECO:0000313" key="1">
    <source>
        <dbReference type="EMBL" id="MBB4075741.1"/>
    </source>
</evidence>
<dbReference type="AlphaFoldDB" id="A0A840DRK2"/>
<dbReference type="Proteomes" id="UP000585970">
    <property type="component" value="Unassembled WGS sequence"/>
</dbReference>